<comment type="caution">
    <text evidence="6">The sequence shown here is derived from an EMBL/GenBank/DDBJ whole genome shotgun (WGS) entry which is preliminary data.</text>
</comment>
<evidence type="ECO:0000256" key="1">
    <source>
        <dbReference type="ARBA" id="ARBA00022898"/>
    </source>
</evidence>
<evidence type="ECO:0000313" key="6">
    <source>
        <dbReference type="EMBL" id="MTH60216.1"/>
    </source>
</evidence>
<feature type="modified residue" description="N6-(pyridoxal phosphate)lysine" evidence="4">
    <location>
        <position position="185"/>
    </location>
</feature>
<dbReference type="GO" id="GO:0000271">
    <property type="term" value="P:polysaccharide biosynthetic process"/>
    <property type="evidence" value="ECO:0007669"/>
    <property type="project" value="TreeGrafter"/>
</dbReference>
<dbReference type="InterPro" id="IPR015422">
    <property type="entry name" value="PyrdxlP-dep_Trfase_small"/>
</dbReference>
<proteinExistence type="inferred from homology"/>
<organism evidence="6 7">
    <name type="scientific">Paracoccus litorisediminis</name>
    <dbReference type="NCBI Taxonomy" id="2006130"/>
    <lineage>
        <taxon>Bacteria</taxon>
        <taxon>Pseudomonadati</taxon>
        <taxon>Pseudomonadota</taxon>
        <taxon>Alphaproteobacteria</taxon>
        <taxon>Rhodobacterales</taxon>
        <taxon>Paracoccaceae</taxon>
        <taxon>Paracoccus</taxon>
    </lineage>
</organism>
<evidence type="ECO:0000256" key="2">
    <source>
        <dbReference type="ARBA" id="ARBA00037999"/>
    </source>
</evidence>
<dbReference type="OrthoDB" id="9768668at2"/>
<name>A0A844HK12_9RHOB</name>
<dbReference type="Proteomes" id="UP000449846">
    <property type="component" value="Unassembled WGS sequence"/>
</dbReference>
<accession>A0A844HK12</accession>
<gene>
    <name evidence="6" type="ORF">GL300_13450</name>
</gene>
<protein>
    <submittedName>
        <fullName evidence="6">Aminotransferase class I/II-fold pyridoxal phosphate-dependent enzyme</fullName>
    </submittedName>
</protein>
<dbReference type="PANTHER" id="PTHR30244">
    <property type="entry name" value="TRANSAMINASE"/>
    <property type="match status" value="1"/>
</dbReference>
<dbReference type="SUPFAM" id="SSF53383">
    <property type="entry name" value="PLP-dependent transferases"/>
    <property type="match status" value="1"/>
</dbReference>
<feature type="active site" description="Proton acceptor" evidence="3">
    <location>
        <position position="185"/>
    </location>
</feature>
<dbReference type="CDD" id="cd00616">
    <property type="entry name" value="AHBA_syn"/>
    <property type="match status" value="1"/>
</dbReference>
<dbReference type="GO" id="GO:0030170">
    <property type="term" value="F:pyridoxal phosphate binding"/>
    <property type="evidence" value="ECO:0007669"/>
    <property type="project" value="TreeGrafter"/>
</dbReference>
<dbReference type="InterPro" id="IPR000653">
    <property type="entry name" value="DegT/StrS_aminotransferase"/>
</dbReference>
<dbReference type="Gene3D" id="3.40.640.10">
    <property type="entry name" value="Type I PLP-dependent aspartate aminotransferase-like (Major domain)"/>
    <property type="match status" value="1"/>
</dbReference>
<sequence>MSSSPVFVTRPVLPSLTDIMPFLERIWTSRVLSNNGPLLQQFEADLARYLGVEFLSIVCNASLGLVLALRHYGITGEVITSPFSFVATSHAIRWAGAEPVFADIDPHTLNLDPAAVEASITPRTQAIMAVHCYGIPCDTEGLAAVARRHGLRLIYDAAHAFGVRKNGHPLVAEGDLSVLSFHATKVFNSFEGGAIVSPDRETKLALDRLANYGIVDEVTVSEIGLNTKMSELHAAVGLALLPRIDEIIDARDHLANRYWQALSQVPGLHCLCPPGQPGQNSYMFPIRVGPEYPMSRDALHARLKEDGIFARRYFHPLISDLPMYRDLPSAAPENLPNARPAGEQILCLPLYPDLPEADQDRVIGIVSQPC</sequence>
<dbReference type="AlphaFoldDB" id="A0A844HK12"/>
<evidence type="ECO:0000256" key="5">
    <source>
        <dbReference type="RuleBase" id="RU004508"/>
    </source>
</evidence>
<dbReference type="EMBL" id="WMIG01000006">
    <property type="protein sequence ID" value="MTH60216.1"/>
    <property type="molecule type" value="Genomic_DNA"/>
</dbReference>
<keyword evidence="6" id="KW-0032">Aminotransferase</keyword>
<dbReference type="PANTHER" id="PTHR30244:SF9">
    <property type="entry name" value="PROTEIN RV3402C"/>
    <property type="match status" value="1"/>
</dbReference>
<reference evidence="6 7" key="1">
    <citation type="submission" date="2019-11" db="EMBL/GenBank/DDBJ databases">
        <authorList>
            <person name="Dong K."/>
        </authorList>
    </citation>
    <scope>NUCLEOTIDE SEQUENCE [LARGE SCALE GENOMIC DNA]</scope>
    <source>
        <strain evidence="6 7">NBRC 112902</strain>
    </source>
</reference>
<dbReference type="PIRSF" id="PIRSF000390">
    <property type="entry name" value="PLP_StrS"/>
    <property type="match status" value="1"/>
</dbReference>
<dbReference type="InterPro" id="IPR015421">
    <property type="entry name" value="PyrdxlP-dep_Trfase_major"/>
</dbReference>
<dbReference type="InterPro" id="IPR015424">
    <property type="entry name" value="PyrdxlP-dep_Trfase"/>
</dbReference>
<comment type="similarity">
    <text evidence="2 5">Belongs to the DegT/DnrJ/EryC1 family.</text>
</comment>
<keyword evidence="6" id="KW-0808">Transferase</keyword>
<dbReference type="Pfam" id="PF01041">
    <property type="entry name" value="DegT_DnrJ_EryC1"/>
    <property type="match status" value="1"/>
</dbReference>
<keyword evidence="1 4" id="KW-0663">Pyridoxal phosphate</keyword>
<evidence type="ECO:0000313" key="7">
    <source>
        <dbReference type="Proteomes" id="UP000449846"/>
    </source>
</evidence>
<dbReference type="GO" id="GO:0008483">
    <property type="term" value="F:transaminase activity"/>
    <property type="evidence" value="ECO:0007669"/>
    <property type="project" value="UniProtKB-KW"/>
</dbReference>
<dbReference type="Gene3D" id="3.90.1150.10">
    <property type="entry name" value="Aspartate Aminotransferase, domain 1"/>
    <property type="match status" value="1"/>
</dbReference>
<keyword evidence="7" id="KW-1185">Reference proteome</keyword>
<evidence type="ECO:0000256" key="4">
    <source>
        <dbReference type="PIRSR" id="PIRSR000390-2"/>
    </source>
</evidence>
<evidence type="ECO:0000256" key="3">
    <source>
        <dbReference type="PIRSR" id="PIRSR000390-1"/>
    </source>
</evidence>